<proteinExistence type="predicted"/>
<name>A0A7V5LI52_CALAY</name>
<dbReference type="Pfam" id="PF16125">
    <property type="entry name" value="DUF4837"/>
    <property type="match status" value="1"/>
</dbReference>
<dbReference type="InterPro" id="IPR032286">
    <property type="entry name" value="DUF4837"/>
</dbReference>
<protein>
    <submittedName>
        <fullName evidence="1">DUF4837 family protein</fullName>
    </submittedName>
</protein>
<accession>A0A7V5LI52</accession>
<evidence type="ECO:0000313" key="1">
    <source>
        <dbReference type="EMBL" id="HHE54653.1"/>
    </source>
</evidence>
<gene>
    <name evidence="1" type="ORF">ENL21_02645</name>
</gene>
<dbReference type="AlphaFoldDB" id="A0A7V5LI52"/>
<sequence length="297" mass="35538">MQKPISDTFEGEVLTPVSEKKFYFTWIPLRLLNEFKNRMNIFFIGVQDEQGEVNEYLRQVLPAEFQKGVAENRYFYLFQDDLFARDQIGLFMFGKDRQSFLRNFEGLKDQIYNTFEKKYYARLKESMFEKGEQVKVEEYIKNNFDFSIRVQHDYFVAIEEPQVPYLWLRRFDPDRWVSIWKIKGDSSYFNFDSIANVRDRFTKKYYQGDYIIREDSKLVTADFNGQPTAKMVGLWRNDSVLIGGPFRTYVIDYPADSSLYFIDIAVMAPGHLKKPYLDQLEVIARTFRVEKDARKER</sequence>
<comment type="caution">
    <text evidence="1">The sequence shown here is derived from an EMBL/GenBank/DDBJ whole genome shotgun (WGS) entry which is preliminary data.</text>
</comment>
<organism evidence="1">
    <name type="scientific">Caldithrix abyssi</name>
    <dbReference type="NCBI Taxonomy" id="187145"/>
    <lineage>
        <taxon>Bacteria</taxon>
        <taxon>Pseudomonadati</taxon>
        <taxon>Calditrichota</taxon>
        <taxon>Calditrichia</taxon>
        <taxon>Calditrichales</taxon>
        <taxon>Calditrichaceae</taxon>
        <taxon>Caldithrix</taxon>
    </lineage>
</organism>
<dbReference type="EMBL" id="DRTD01000190">
    <property type="protein sequence ID" value="HHE54653.1"/>
    <property type="molecule type" value="Genomic_DNA"/>
</dbReference>
<reference evidence="1" key="1">
    <citation type="journal article" date="2020" name="mSystems">
        <title>Genome- and Community-Level Interaction Insights into Carbon Utilization and Element Cycling Functions of Hydrothermarchaeota in Hydrothermal Sediment.</title>
        <authorList>
            <person name="Zhou Z."/>
            <person name="Liu Y."/>
            <person name="Xu W."/>
            <person name="Pan J."/>
            <person name="Luo Z.H."/>
            <person name="Li M."/>
        </authorList>
    </citation>
    <scope>NUCLEOTIDE SEQUENCE [LARGE SCALE GENOMIC DNA]</scope>
    <source>
        <strain evidence="1">HyVt-76</strain>
    </source>
</reference>
<dbReference type="Proteomes" id="UP000886111">
    <property type="component" value="Unassembled WGS sequence"/>
</dbReference>